<evidence type="ECO:0000313" key="5">
    <source>
        <dbReference type="EMBL" id="RRC95610.1"/>
    </source>
</evidence>
<dbReference type="AlphaFoldDB" id="A0A3P1SFA2"/>
<keyword evidence="6" id="KW-1185">Reference proteome</keyword>
<feature type="domain" description="SHIRT" evidence="4">
    <location>
        <begin position="265"/>
        <end position="324"/>
    </location>
</feature>
<dbReference type="Pfam" id="PF18655">
    <property type="entry name" value="SHIRT"/>
    <property type="match status" value="1"/>
</dbReference>
<dbReference type="Proteomes" id="UP000280444">
    <property type="component" value="Unassembled WGS sequence"/>
</dbReference>
<keyword evidence="2" id="KW-0472">Membrane</keyword>
<comment type="caution">
    <text evidence="5">The sequence shown here is derived from an EMBL/GenBank/DDBJ whole genome shotgun (WGS) entry which is preliminary data.</text>
</comment>
<keyword evidence="3" id="KW-0732">Signal</keyword>
<keyword evidence="2" id="KW-1133">Transmembrane helix</keyword>
<evidence type="ECO:0000313" key="6">
    <source>
        <dbReference type="Proteomes" id="UP000280444"/>
    </source>
</evidence>
<feature type="compositionally biased region" description="Basic and acidic residues" evidence="1">
    <location>
        <begin position="345"/>
        <end position="385"/>
    </location>
</feature>
<dbReference type="RefSeq" id="WP_124869437.1">
    <property type="nucleotide sequence ID" value="NZ_RQZF01000003.1"/>
</dbReference>
<protein>
    <submittedName>
        <fullName evidence="5">LPXTG cell wall anchor domain-containing protein</fullName>
    </submittedName>
</protein>
<sequence>MTSTFNAPRALKSGVAIAALAALPLTSLVALPLQAQASDGSSLTTSVADGGNVVSRQDIPSRPNFKGLVCVPGRDSQALSFALDMNLASFWEKWTQVYEANKQKPGVDDQSLLAQFSFDTVIPAGVTIHRGELSQERLQLAFAAASPEAAKLFAVDGNAVVTNDNKVVIQLGLKDKDLKAPAFSAFKDKARSVKVVFPEGSLTVPAAGTRSDEPLPLGATSAYAQIAVNPNHHQNGGPHFGVFESLVAPAGTAVERYSDATLSPSFASVTPGKDLPKEVAAKTPDKVKFANEAAITLPADPAEKTVKVADGEWIFQGWDAKKDTGDGCAHFSTVGKWAFTAAPKQDGDQGKDKDQGQGQDQGKDKDQGQGGDQGKDKDQGNDKGQGKPKPQPQPQPQDKDKGQSSAKPQAKDANKSAQKEPSTKGGLAKTGFESGLLAAAGLILAAGASLTIVRRRNS</sequence>
<feature type="compositionally biased region" description="Basic and acidic residues" evidence="1">
    <location>
        <begin position="409"/>
        <end position="422"/>
    </location>
</feature>
<feature type="region of interest" description="Disordered" evidence="1">
    <location>
        <begin position="341"/>
        <end position="429"/>
    </location>
</feature>
<accession>A0A3P1SFA2</accession>
<evidence type="ECO:0000256" key="1">
    <source>
        <dbReference type="SAM" id="MobiDB-lite"/>
    </source>
</evidence>
<evidence type="ECO:0000256" key="3">
    <source>
        <dbReference type="SAM" id="SignalP"/>
    </source>
</evidence>
<feature type="signal peptide" evidence="3">
    <location>
        <begin position="1"/>
        <end position="37"/>
    </location>
</feature>
<evidence type="ECO:0000256" key="2">
    <source>
        <dbReference type="SAM" id="Phobius"/>
    </source>
</evidence>
<name>A0A3P1SFA2_9ACTO</name>
<evidence type="ECO:0000259" key="4">
    <source>
        <dbReference type="Pfam" id="PF18655"/>
    </source>
</evidence>
<keyword evidence="2" id="KW-0812">Transmembrane</keyword>
<dbReference type="InterPro" id="IPR041030">
    <property type="entry name" value="SHIRT"/>
</dbReference>
<dbReference type="OrthoDB" id="220163at2"/>
<feature type="transmembrane region" description="Helical" evidence="2">
    <location>
        <begin position="435"/>
        <end position="453"/>
    </location>
</feature>
<dbReference type="NCBIfam" id="TIGR01167">
    <property type="entry name" value="LPXTG_anchor"/>
    <property type="match status" value="1"/>
</dbReference>
<gene>
    <name evidence="5" type="ORF">EII11_04920</name>
</gene>
<dbReference type="EMBL" id="RQZF01000003">
    <property type="protein sequence ID" value="RRC95610.1"/>
    <property type="molecule type" value="Genomic_DNA"/>
</dbReference>
<organism evidence="5 6">
    <name type="scientific">Schaalia canis</name>
    <dbReference type="NCBI Taxonomy" id="100469"/>
    <lineage>
        <taxon>Bacteria</taxon>
        <taxon>Bacillati</taxon>
        <taxon>Actinomycetota</taxon>
        <taxon>Actinomycetes</taxon>
        <taxon>Actinomycetales</taxon>
        <taxon>Actinomycetaceae</taxon>
        <taxon>Schaalia</taxon>
    </lineage>
</organism>
<feature type="chain" id="PRO_5018326847" evidence="3">
    <location>
        <begin position="38"/>
        <end position="458"/>
    </location>
</feature>
<proteinExistence type="predicted"/>
<reference evidence="5 6" key="1">
    <citation type="submission" date="2018-11" db="EMBL/GenBank/DDBJ databases">
        <title>Genomes From Bacteria Associated with the Canine Oral Cavity: a Test Case for Automated Genome-Based Taxonomic Assignment.</title>
        <authorList>
            <person name="Coil D.A."/>
            <person name="Jospin G."/>
            <person name="Darling A.E."/>
            <person name="Wallis C."/>
            <person name="Davis I.J."/>
            <person name="Harris S."/>
            <person name="Eisen J.A."/>
            <person name="Holcombe L.J."/>
            <person name="O'Flynn C."/>
        </authorList>
    </citation>
    <scope>NUCLEOTIDE SEQUENCE [LARGE SCALE GENOMIC DNA]</scope>
    <source>
        <strain evidence="5 6">OH770</strain>
    </source>
</reference>